<sequence length="380" mass="43175">MNALRASLSILHRPVKFPALHFPGLLHFSFVSSSAPVENQQSDRPFVLDYLTRTCGLSDEQAVASLRYLSHLRTSHKPDSVIRFLLRLGFSRLHIRDAVRGNPRLLVADVEKTLRPKLELFESLGICGLRLGKFISKNPTVLTASLLRRLVPAVGFLKSVLHKDEDVIKAVLRCKCILTKDIGDGLGPNIAVLKEFGVPNSQIAMLLTRDPLLLACKHAYFRTFVQKVEKMGVSSDSGLFVYAIYTVRSMSSATLDRKIELLKGLGFSAEDVLSMFRRVPSVFRTSEKKLKEGIEFFMKKLGCDVSVLVADPRCLMHSVDGRLVPRYRVVEMLRSKMLTRKERNCLWVFRMSETEFLKKYIFAHDKHAQELLELYYGCRL</sequence>
<evidence type="ECO:0000256" key="2">
    <source>
        <dbReference type="ARBA" id="ARBA00022472"/>
    </source>
</evidence>
<dbReference type="Gene3D" id="1.25.70.10">
    <property type="entry name" value="Transcription termination factor 3, mitochondrial"/>
    <property type="match status" value="1"/>
</dbReference>
<dbReference type="PANTHER" id="PTHR13068">
    <property type="entry name" value="CGI-12 PROTEIN-RELATED"/>
    <property type="match status" value="1"/>
</dbReference>
<name>A0A5K1FR91_9MAGN</name>
<dbReference type="GO" id="GO:0006353">
    <property type="term" value="P:DNA-templated transcription termination"/>
    <property type="evidence" value="ECO:0007669"/>
    <property type="project" value="UniProtKB-KW"/>
</dbReference>
<dbReference type="EMBL" id="LR721786">
    <property type="protein sequence ID" value="VVW65689.1"/>
    <property type="molecule type" value="Genomic_DNA"/>
</dbReference>
<dbReference type="OMA" id="NECMEMF"/>
<dbReference type="InterPro" id="IPR038538">
    <property type="entry name" value="MTERF_sf"/>
</dbReference>
<gene>
    <name evidence="4" type="ORF">NYM_LOCUS25823</name>
</gene>
<accession>A0A5K1FR91</accession>
<dbReference type="GO" id="GO:0003676">
    <property type="term" value="F:nucleic acid binding"/>
    <property type="evidence" value="ECO:0007669"/>
    <property type="project" value="InterPro"/>
</dbReference>
<dbReference type="Pfam" id="PF02536">
    <property type="entry name" value="mTERF"/>
    <property type="match status" value="2"/>
</dbReference>
<dbReference type="OrthoDB" id="637682at2759"/>
<dbReference type="AlphaFoldDB" id="A0A5K1FR91"/>
<reference evidence="4" key="1">
    <citation type="submission" date="2019-09" db="EMBL/GenBank/DDBJ databases">
        <authorList>
            <person name="Zhang L."/>
        </authorList>
    </citation>
    <scope>NUCLEOTIDE SEQUENCE</scope>
</reference>
<dbReference type="PANTHER" id="PTHR13068:SF173">
    <property type="entry name" value="EMB|CAB62602.1"/>
    <property type="match status" value="1"/>
</dbReference>
<organism evidence="4">
    <name type="scientific">Nymphaea colorata</name>
    <name type="common">pocket water lily</name>
    <dbReference type="NCBI Taxonomy" id="210225"/>
    <lineage>
        <taxon>Eukaryota</taxon>
        <taxon>Viridiplantae</taxon>
        <taxon>Streptophyta</taxon>
        <taxon>Embryophyta</taxon>
        <taxon>Tracheophyta</taxon>
        <taxon>Spermatophyta</taxon>
        <taxon>Magnoliopsida</taxon>
        <taxon>Nymphaeales</taxon>
        <taxon>Nymphaeaceae</taxon>
        <taxon>Nymphaea</taxon>
    </lineage>
</organism>
<keyword evidence="2" id="KW-0805">Transcription regulation</keyword>
<comment type="similarity">
    <text evidence="1">Belongs to the mTERF family.</text>
</comment>
<keyword evidence="2" id="KW-0804">Transcription</keyword>
<evidence type="ECO:0000256" key="1">
    <source>
        <dbReference type="ARBA" id="ARBA00007692"/>
    </source>
</evidence>
<protein>
    <submittedName>
        <fullName evidence="4">Uncharacterized protein</fullName>
    </submittedName>
</protein>
<dbReference type="SMART" id="SM00733">
    <property type="entry name" value="Mterf"/>
    <property type="match status" value="7"/>
</dbReference>
<keyword evidence="2" id="KW-0806">Transcription termination</keyword>
<dbReference type="FunFam" id="1.25.70.10:FF:000001">
    <property type="entry name" value="Mitochondrial transcription termination factor-like"/>
    <property type="match status" value="1"/>
</dbReference>
<evidence type="ECO:0000313" key="4">
    <source>
        <dbReference type="EMBL" id="VVW65689.1"/>
    </source>
</evidence>
<evidence type="ECO:0000256" key="3">
    <source>
        <dbReference type="ARBA" id="ARBA00022946"/>
    </source>
</evidence>
<dbReference type="Gramene" id="NC8G0218990.1">
    <property type="protein sequence ID" value="NC8G0218990.1:cds"/>
    <property type="gene ID" value="NC8G0218990"/>
</dbReference>
<dbReference type="InterPro" id="IPR003690">
    <property type="entry name" value="MTERF"/>
</dbReference>
<proteinExistence type="inferred from homology"/>
<keyword evidence="3" id="KW-0809">Transit peptide</keyword>